<organism evidence="1 2">
    <name type="scientific">Campylobacter lari NCTC 11845</name>
    <dbReference type="NCBI Taxonomy" id="1388749"/>
    <lineage>
        <taxon>Bacteria</taxon>
        <taxon>Pseudomonadati</taxon>
        <taxon>Campylobacterota</taxon>
        <taxon>Epsilonproteobacteria</taxon>
        <taxon>Campylobacterales</taxon>
        <taxon>Campylobacteraceae</taxon>
        <taxon>Campylobacter</taxon>
    </lineage>
</organism>
<dbReference type="EMBL" id="CP007775">
    <property type="protein sequence ID" value="AJD01504.1"/>
    <property type="molecule type" value="Genomic_DNA"/>
</dbReference>
<gene>
    <name evidence="1" type="ORF">UPTC3659_0652</name>
</gene>
<dbReference type="HOGENOM" id="CLU_2435331_0_0_7"/>
<dbReference type="AlphaFoldDB" id="A0A0A8HUB1"/>
<dbReference type="KEGG" id="cln:UPTC3659_0652"/>
<evidence type="ECO:0000313" key="1">
    <source>
        <dbReference type="EMBL" id="AJD01504.1"/>
    </source>
</evidence>
<dbReference type="RefSeq" id="WP_039625734.1">
    <property type="nucleotide sequence ID" value="NZ_CP007775.1"/>
</dbReference>
<evidence type="ECO:0000313" key="2">
    <source>
        <dbReference type="Proteomes" id="UP000031130"/>
    </source>
</evidence>
<sequence>MALINFRYFLILLSNMTDIDIEILLEHKNELLKYLSHLGDSSVFEKDKCFKALNNIEQDYFICIGLTDNEKQKDFCKSVFIILRDHWKKFNSTFY</sequence>
<accession>A0A0A8HUB1</accession>
<proteinExistence type="predicted"/>
<name>A0A0A8HUB1_CAMLA</name>
<reference evidence="1 2" key="1">
    <citation type="journal article" date="2014" name="Genome Biol. Evol.">
        <title>Comparative Genomics of the Campylobacter lari Group.</title>
        <authorList>
            <person name="Miller W.G."/>
            <person name="Yee E."/>
            <person name="Chapman M.H."/>
            <person name="Smith T.P."/>
            <person name="Bono J.L."/>
            <person name="Huynh S."/>
            <person name="Parker C.T."/>
            <person name="Vandamme P."/>
            <person name="Luong K."/>
            <person name="Korlach J."/>
        </authorList>
    </citation>
    <scope>NUCLEOTIDE SEQUENCE [LARGE SCALE GENOMIC DNA]</scope>
    <source>
        <strain evidence="2">RM3659</strain>
    </source>
</reference>
<protein>
    <submittedName>
        <fullName evidence="1">Uncharacterized protein</fullName>
    </submittedName>
</protein>
<dbReference type="OrthoDB" id="5356540at2"/>
<dbReference type="Proteomes" id="UP000031130">
    <property type="component" value="Chromosome"/>
</dbReference>